<comment type="caution">
    <text evidence="2">The sequence shown here is derived from an EMBL/GenBank/DDBJ whole genome shotgun (WGS) entry which is preliminary data.</text>
</comment>
<feature type="transmembrane region" description="Helical" evidence="1">
    <location>
        <begin position="21"/>
        <end position="44"/>
    </location>
</feature>
<keyword evidence="3" id="KW-1185">Reference proteome</keyword>
<sequence>MSSRWDTFQRMLGIKGGRFRQTGMFGSNIIVGAVLGIISGKYIFEEPLQRYWAEKAAEQAALQGGAAASPGSSQGKSH</sequence>
<evidence type="ECO:0000313" key="3">
    <source>
        <dbReference type="Proteomes" id="UP001530400"/>
    </source>
</evidence>
<accession>A0ABD3MWC7</accession>
<organism evidence="2 3">
    <name type="scientific">Cyclotella atomus</name>
    <dbReference type="NCBI Taxonomy" id="382360"/>
    <lineage>
        <taxon>Eukaryota</taxon>
        <taxon>Sar</taxon>
        <taxon>Stramenopiles</taxon>
        <taxon>Ochrophyta</taxon>
        <taxon>Bacillariophyta</taxon>
        <taxon>Coscinodiscophyceae</taxon>
        <taxon>Thalassiosirophycidae</taxon>
        <taxon>Stephanodiscales</taxon>
        <taxon>Stephanodiscaceae</taxon>
        <taxon>Cyclotella</taxon>
    </lineage>
</organism>
<keyword evidence="1" id="KW-0472">Membrane</keyword>
<evidence type="ECO:0000313" key="2">
    <source>
        <dbReference type="EMBL" id="KAL3768228.1"/>
    </source>
</evidence>
<evidence type="ECO:0000256" key="1">
    <source>
        <dbReference type="SAM" id="Phobius"/>
    </source>
</evidence>
<dbReference type="Pfam" id="PF23670">
    <property type="entry name" value="PIGBOS1"/>
    <property type="match status" value="1"/>
</dbReference>
<dbReference type="EMBL" id="JALLPJ020001351">
    <property type="protein sequence ID" value="KAL3768228.1"/>
    <property type="molecule type" value="Genomic_DNA"/>
</dbReference>
<proteinExistence type="predicted"/>
<keyword evidence="1" id="KW-0812">Transmembrane</keyword>
<dbReference type="Proteomes" id="UP001530400">
    <property type="component" value="Unassembled WGS sequence"/>
</dbReference>
<keyword evidence="1" id="KW-1133">Transmembrane helix</keyword>
<protein>
    <submittedName>
        <fullName evidence="2">Uncharacterized protein</fullName>
    </submittedName>
</protein>
<dbReference type="InterPro" id="IPR057394">
    <property type="entry name" value="PIGBOS1"/>
</dbReference>
<reference evidence="2 3" key="1">
    <citation type="submission" date="2024-10" db="EMBL/GenBank/DDBJ databases">
        <title>Updated reference genomes for cyclostephanoid diatoms.</title>
        <authorList>
            <person name="Roberts W.R."/>
            <person name="Alverson A.J."/>
        </authorList>
    </citation>
    <scope>NUCLEOTIDE SEQUENCE [LARGE SCALE GENOMIC DNA]</scope>
    <source>
        <strain evidence="2 3">AJA010-31</strain>
    </source>
</reference>
<name>A0ABD3MWC7_9STRA</name>
<gene>
    <name evidence="2" type="ORF">ACHAWO_006250</name>
</gene>
<dbReference type="AlphaFoldDB" id="A0ABD3MWC7"/>